<dbReference type="InterPro" id="IPR013118">
    <property type="entry name" value="Mannitol_DH_C"/>
</dbReference>
<dbReference type="PANTHER" id="PTHR43362:SF1">
    <property type="entry name" value="MANNITOL DEHYDROGENASE 2-RELATED"/>
    <property type="match status" value="1"/>
</dbReference>
<reference evidence="5" key="1">
    <citation type="journal article" date="2019" name="Int. J. Syst. Evol. Microbiol.">
        <title>The Global Catalogue of Microorganisms (GCM) 10K type strain sequencing project: providing services to taxonomists for standard genome sequencing and annotation.</title>
        <authorList>
            <consortium name="The Broad Institute Genomics Platform"/>
            <consortium name="The Broad Institute Genome Sequencing Center for Infectious Disease"/>
            <person name="Wu L."/>
            <person name="Ma J."/>
        </authorList>
    </citation>
    <scope>NUCLEOTIDE SEQUENCE [LARGE SCALE GENOMIC DNA]</scope>
    <source>
        <strain evidence="5">CGMCC 1.12664</strain>
    </source>
</reference>
<gene>
    <name evidence="4" type="primary">mtlK</name>
    <name evidence="4" type="ORF">GCM10011360_04620</name>
</gene>
<evidence type="ECO:0000259" key="2">
    <source>
        <dbReference type="Pfam" id="PF01232"/>
    </source>
</evidence>
<dbReference type="RefSeq" id="WP_188476015.1">
    <property type="nucleotide sequence ID" value="NZ_BMFJ01000001.1"/>
</dbReference>
<dbReference type="PANTHER" id="PTHR43362">
    <property type="entry name" value="MANNITOL DEHYDROGENASE DSF1-RELATED"/>
    <property type="match status" value="1"/>
</dbReference>
<dbReference type="InterPro" id="IPR008927">
    <property type="entry name" value="6-PGluconate_DH-like_C_sf"/>
</dbReference>
<protein>
    <submittedName>
        <fullName evidence="4">Mannitol 2-dehydrogenase</fullName>
    </submittedName>
</protein>
<dbReference type="AlphaFoldDB" id="A0A917A074"/>
<name>A0A917A074_9RHOB</name>
<evidence type="ECO:0000313" key="4">
    <source>
        <dbReference type="EMBL" id="GGE18911.1"/>
    </source>
</evidence>
<proteinExistence type="predicted"/>
<feature type="domain" description="Mannitol dehydrogenase N-terminal" evidence="2">
    <location>
        <begin position="28"/>
        <end position="276"/>
    </location>
</feature>
<evidence type="ECO:0000313" key="5">
    <source>
        <dbReference type="Proteomes" id="UP000612855"/>
    </source>
</evidence>
<sequence length="488" mass="52901">MKLCNATLPDLPAAIARPTYDRAALTPGIVHIGLGNFHRAHQSWYLHRLMQEGGAQDWAILGAGVRAYDAAMRDRLLAQDCLTTLIELDPSGRSAEVVGSMIGYIPIAEGNGPLIAQMADPAIRIVALTVTEGGYYIDPATKGFDAAHPDIVHDAANPATPRTAFGAMVAALRLRRDAGAGPFTGLSCDNIQGNGAVLRQTVVSLARLSDPELADWIVETCTFPNSMVDCIVPATGPKELALAQEMGVEDNCPVTHENFRHWVIEDDFCAGRPDWDRAGAIFSDRVHDFEVMKIRILNGGHQVIADVGEVLGIETISGCMEDARVRALFNKVEREEILPHVQPVPGYTPDDYVTLIDRRFSNPAIVDTTRRVAFDGSSRHPGFVLPSVRDGLAKGTPVSGLAFVSAAWARYCTGLREDGSGVEPNDPFWADLVPVAEAAKARPAAWLEMRQIYGDLADRPAFADPFAKWLRLMHEDGMVASLDAYLNG</sequence>
<dbReference type="Gene3D" id="3.40.50.720">
    <property type="entry name" value="NAD(P)-binding Rossmann-like Domain"/>
    <property type="match status" value="1"/>
</dbReference>
<dbReference type="SUPFAM" id="SSF51735">
    <property type="entry name" value="NAD(P)-binding Rossmann-fold domains"/>
    <property type="match status" value="1"/>
</dbReference>
<dbReference type="InterPro" id="IPR000669">
    <property type="entry name" value="Mannitol_DH"/>
</dbReference>
<dbReference type="InterPro" id="IPR013131">
    <property type="entry name" value="Mannitol_DH_N"/>
</dbReference>
<keyword evidence="1" id="KW-0560">Oxidoreductase</keyword>
<accession>A0A917A074</accession>
<dbReference type="Pfam" id="PF01232">
    <property type="entry name" value="Mannitol_dh"/>
    <property type="match status" value="1"/>
</dbReference>
<dbReference type="SUPFAM" id="SSF48179">
    <property type="entry name" value="6-phosphogluconate dehydrogenase C-terminal domain-like"/>
    <property type="match status" value="1"/>
</dbReference>
<dbReference type="EMBL" id="BMFJ01000001">
    <property type="protein sequence ID" value="GGE18911.1"/>
    <property type="molecule type" value="Genomic_DNA"/>
</dbReference>
<feature type="domain" description="Mannitol dehydrogenase C-terminal" evidence="3">
    <location>
        <begin position="286"/>
        <end position="468"/>
    </location>
</feature>
<evidence type="ECO:0000256" key="1">
    <source>
        <dbReference type="ARBA" id="ARBA00023002"/>
    </source>
</evidence>
<keyword evidence="5" id="KW-1185">Reference proteome</keyword>
<dbReference type="Gene3D" id="1.10.1040.10">
    <property type="entry name" value="N-(1-d-carboxylethyl)-l-norvaline Dehydrogenase, domain 2"/>
    <property type="match status" value="1"/>
</dbReference>
<dbReference type="InterPro" id="IPR036291">
    <property type="entry name" value="NAD(P)-bd_dom_sf"/>
</dbReference>
<organism evidence="4 5">
    <name type="scientific">Primorskyibacter flagellatus</name>
    <dbReference type="NCBI Taxonomy" id="1387277"/>
    <lineage>
        <taxon>Bacteria</taxon>
        <taxon>Pseudomonadati</taxon>
        <taxon>Pseudomonadota</taxon>
        <taxon>Alphaproteobacteria</taxon>
        <taxon>Rhodobacterales</taxon>
        <taxon>Roseobacteraceae</taxon>
        <taxon>Primorskyibacter</taxon>
    </lineage>
</organism>
<dbReference type="PRINTS" id="PR00084">
    <property type="entry name" value="MTLDHDRGNASE"/>
</dbReference>
<dbReference type="Pfam" id="PF08125">
    <property type="entry name" value="Mannitol_dh_C"/>
    <property type="match status" value="1"/>
</dbReference>
<dbReference type="InterPro" id="IPR050988">
    <property type="entry name" value="Mannitol_DH/Oxidoreductase"/>
</dbReference>
<dbReference type="Proteomes" id="UP000612855">
    <property type="component" value="Unassembled WGS sequence"/>
</dbReference>
<comment type="caution">
    <text evidence="4">The sequence shown here is derived from an EMBL/GenBank/DDBJ whole genome shotgun (WGS) entry which is preliminary data.</text>
</comment>
<evidence type="ECO:0000259" key="3">
    <source>
        <dbReference type="Pfam" id="PF08125"/>
    </source>
</evidence>
<dbReference type="GO" id="GO:0016616">
    <property type="term" value="F:oxidoreductase activity, acting on the CH-OH group of donors, NAD or NADP as acceptor"/>
    <property type="evidence" value="ECO:0007669"/>
    <property type="project" value="TreeGrafter"/>
</dbReference>
<dbReference type="InterPro" id="IPR013328">
    <property type="entry name" value="6PGD_dom2"/>
</dbReference>